<organism evidence="1 2">
    <name type="scientific">Aspergillus pseudoustus</name>
    <dbReference type="NCBI Taxonomy" id="1810923"/>
    <lineage>
        <taxon>Eukaryota</taxon>
        <taxon>Fungi</taxon>
        <taxon>Dikarya</taxon>
        <taxon>Ascomycota</taxon>
        <taxon>Pezizomycotina</taxon>
        <taxon>Eurotiomycetes</taxon>
        <taxon>Eurotiomycetidae</taxon>
        <taxon>Eurotiales</taxon>
        <taxon>Aspergillaceae</taxon>
        <taxon>Aspergillus</taxon>
        <taxon>Aspergillus subgen. Nidulantes</taxon>
    </lineage>
</organism>
<evidence type="ECO:0000313" key="2">
    <source>
        <dbReference type="Proteomes" id="UP001610446"/>
    </source>
</evidence>
<protein>
    <recommendedName>
        <fullName evidence="3">CBM-cenC domain-containing protein</fullName>
    </recommendedName>
</protein>
<sequence length="157" mass="16980">MSCILTQDPGFEANSGAWYPGDTTIGYVATNPQVAYAGNNYYDLAVSAAANEGTVSQRLSGLDTTTSHNLTLYVRIQEPIPSLTTCFVSAHVESNPDEDITSDLFSDAGQWLRLTGIFTPTQADDVLTIVGSCAFHDDYTFNHVLLDEVVLSDCDTQ</sequence>
<comment type="caution">
    <text evidence="1">The sequence shown here is derived from an EMBL/GenBank/DDBJ whole genome shotgun (WGS) entry which is preliminary data.</text>
</comment>
<dbReference type="Gene3D" id="2.60.120.260">
    <property type="entry name" value="Galactose-binding domain-like"/>
    <property type="match status" value="1"/>
</dbReference>
<keyword evidence="2" id="KW-1185">Reference proteome</keyword>
<accession>A0ABR4IG76</accession>
<reference evidence="1 2" key="1">
    <citation type="submission" date="2024-07" db="EMBL/GenBank/DDBJ databases">
        <title>Section-level genome sequencing and comparative genomics of Aspergillus sections Usti and Cavernicolus.</title>
        <authorList>
            <consortium name="Lawrence Berkeley National Laboratory"/>
            <person name="Nybo J.L."/>
            <person name="Vesth T.C."/>
            <person name="Theobald S."/>
            <person name="Frisvad J.C."/>
            <person name="Larsen T.O."/>
            <person name="Kjaerboelling I."/>
            <person name="Rothschild-Mancinelli K."/>
            <person name="Lyhne E.K."/>
            <person name="Kogle M.E."/>
            <person name="Barry K."/>
            <person name="Clum A."/>
            <person name="Na H."/>
            <person name="Ledsgaard L."/>
            <person name="Lin J."/>
            <person name="Lipzen A."/>
            <person name="Kuo A."/>
            <person name="Riley R."/>
            <person name="Mondo S."/>
            <person name="Labutti K."/>
            <person name="Haridas S."/>
            <person name="Pangalinan J."/>
            <person name="Salamov A.A."/>
            <person name="Simmons B.A."/>
            <person name="Magnuson J.K."/>
            <person name="Chen J."/>
            <person name="Drula E."/>
            <person name="Henrissat B."/>
            <person name="Wiebenga A."/>
            <person name="Lubbers R.J."/>
            <person name="Gomes A.C."/>
            <person name="Makela M.R."/>
            <person name="Stajich J."/>
            <person name="Grigoriev I.V."/>
            <person name="Mortensen U.H."/>
            <person name="De Vries R.P."/>
            <person name="Baker S.E."/>
            <person name="Andersen M.R."/>
        </authorList>
    </citation>
    <scope>NUCLEOTIDE SEQUENCE [LARGE SCALE GENOMIC DNA]</scope>
    <source>
        <strain evidence="1 2">CBS 123904</strain>
    </source>
</reference>
<dbReference type="Proteomes" id="UP001610446">
    <property type="component" value="Unassembled WGS sequence"/>
</dbReference>
<proteinExistence type="predicted"/>
<name>A0ABR4IG76_9EURO</name>
<gene>
    <name evidence="1" type="ORF">BJY01DRAFT_229563</name>
</gene>
<evidence type="ECO:0008006" key="3">
    <source>
        <dbReference type="Google" id="ProtNLM"/>
    </source>
</evidence>
<evidence type="ECO:0000313" key="1">
    <source>
        <dbReference type="EMBL" id="KAL2826759.1"/>
    </source>
</evidence>
<dbReference type="EMBL" id="JBFXLU010000426">
    <property type="protein sequence ID" value="KAL2826759.1"/>
    <property type="molecule type" value="Genomic_DNA"/>
</dbReference>